<keyword evidence="3" id="KW-1185">Reference proteome</keyword>
<evidence type="ECO:0000256" key="1">
    <source>
        <dbReference type="SAM" id="Phobius"/>
    </source>
</evidence>
<evidence type="ECO:0008006" key="4">
    <source>
        <dbReference type="Google" id="ProtNLM"/>
    </source>
</evidence>
<keyword evidence="1" id="KW-0812">Transmembrane</keyword>
<dbReference type="Proteomes" id="UP001500888">
    <property type="component" value="Unassembled WGS sequence"/>
</dbReference>
<feature type="transmembrane region" description="Helical" evidence="1">
    <location>
        <begin position="115"/>
        <end position="135"/>
    </location>
</feature>
<name>A0ABP7IYF6_9ACTN</name>
<sequence>MPWRRVATRRIAWGFVRVVGKWLVNRDNPPMAQSIQRDDVAATLAARRELGGDYEEALADALVDRIGNTIDERIDAKLATRPPGRTGVKISPSTAAMVSGLGMGGFFALAGAADIQVAAVLWLVLAVATIAFLLGRWRSKS</sequence>
<keyword evidence="1" id="KW-0472">Membrane</keyword>
<comment type="caution">
    <text evidence="2">The sequence shown here is derived from an EMBL/GenBank/DDBJ whole genome shotgun (WGS) entry which is preliminary data.</text>
</comment>
<proteinExistence type="predicted"/>
<evidence type="ECO:0000313" key="3">
    <source>
        <dbReference type="Proteomes" id="UP001500888"/>
    </source>
</evidence>
<accession>A0ABP7IYF6</accession>
<evidence type="ECO:0000313" key="2">
    <source>
        <dbReference type="EMBL" id="GAA3830053.1"/>
    </source>
</evidence>
<feature type="transmembrane region" description="Helical" evidence="1">
    <location>
        <begin position="90"/>
        <end position="109"/>
    </location>
</feature>
<organism evidence="2 3">
    <name type="scientific">Sphaerisporangium flaviroseum</name>
    <dbReference type="NCBI Taxonomy" id="509199"/>
    <lineage>
        <taxon>Bacteria</taxon>
        <taxon>Bacillati</taxon>
        <taxon>Actinomycetota</taxon>
        <taxon>Actinomycetes</taxon>
        <taxon>Streptosporangiales</taxon>
        <taxon>Streptosporangiaceae</taxon>
        <taxon>Sphaerisporangium</taxon>
    </lineage>
</organism>
<gene>
    <name evidence="2" type="ORF">GCM10022226_58610</name>
</gene>
<dbReference type="EMBL" id="BAAAZR010000028">
    <property type="protein sequence ID" value="GAA3830053.1"/>
    <property type="molecule type" value="Genomic_DNA"/>
</dbReference>
<keyword evidence="1" id="KW-1133">Transmembrane helix</keyword>
<protein>
    <recommendedName>
        <fullName evidence="4">DUF1707 domain-containing protein</fullName>
    </recommendedName>
</protein>
<reference evidence="3" key="1">
    <citation type="journal article" date="2019" name="Int. J. Syst. Evol. Microbiol.">
        <title>The Global Catalogue of Microorganisms (GCM) 10K type strain sequencing project: providing services to taxonomists for standard genome sequencing and annotation.</title>
        <authorList>
            <consortium name="The Broad Institute Genomics Platform"/>
            <consortium name="The Broad Institute Genome Sequencing Center for Infectious Disease"/>
            <person name="Wu L."/>
            <person name="Ma J."/>
        </authorList>
    </citation>
    <scope>NUCLEOTIDE SEQUENCE [LARGE SCALE GENOMIC DNA]</scope>
    <source>
        <strain evidence="3">JCM 16908</strain>
    </source>
</reference>